<dbReference type="InterPro" id="IPR051369">
    <property type="entry name" value="GST_Theta"/>
</dbReference>
<gene>
    <name evidence="8" type="primary">LOC113513202</name>
</gene>
<evidence type="ECO:0000313" key="8">
    <source>
        <dbReference type="RefSeq" id="XP_052753229.1"/>
    </source>
</evidence>
<evidence type="ECO:0000256" key="1">
    <source>
        <dbReference type="ARBA" id="ARBA00004496"/>
    </source>
</evidence>
<evidence type="ECO:0000256" key="3">
    <source>
        <dbReference type="ARBA" id="ARBA00022490"/>
    </source>
</evidence>
<dbReference type="PANTHER" id="PTHR43917">
    <property type="match status" value="1"/>
</dbReference>
<accession>A0ABM3MPC9</accession>
<comment type="catalytic activity">
    <reaction evidence="4">
        <text>RX + glutathione = an S-substituted glutathione + a halide anion + H(+)</text>
        <dbReference type="Rhea" id="RHEA:16437"/>
        <dbReference type="ChEBI" id="CHEBI:15378"/>
        <dbReference type="ChEBI" id="CHEBI:16042"/>
        <dbReference type="ChEBI" id="CHEBI:17792"/>
        <dbReference type="ChEBI" id="CHEBI:57925"/>
        <dbReference type="ChEBI" id="CHEBI:90779"/>
        <dbReference type="EC" id="2.5.1.18"/>
    </reaction>
</comment>
<dbReference type="PROSITE" id="PS50405">
    <property type="entry name" value="GST_CTER"/>
    <property type="match status" value="1"/>
</dbReference>
<reference evidence="8" key="1">
    <citation type="submission" date="2025-08" db="UniProtKB">
        <authorList>
            <consortium name="RefSeq"/>
        </authorList>
    </citation>
    <scope>IDENTIFICATION</scope>
    <source>
        <tissue evidence="8">Whole larvae</tissue>
    </source>
</reference>
<dbReference type="SFLD" id="SFLDS00019">
    <property type="entry name" value="Glutathione_Transferase_(cytos"/>
    <property type="match status" value="1"/>
</dbReference>
<dbReference type="SUPFAM" id="SSF52833">
    <property type="entry name" value="Thioredoxin-like"/>
    <property type="match status" value="1"/>
</dbReference>
<proteinExistence type="inferred from homology"/>
<dbReference type="Proteomes" id="UP001652740">
    <property type="component" value="Unplaced"/>
</dbReference>
<dbReference type="RefSeq" id="XP_052753229.1">
    <property type="nucleotide sequence ID" value="XM_052897269.1"/>
</dbReference>
<dbReference type="InterPro" id="IPR040077">
    <property type="entry name" value="GST_C_Theta"/>
</dbReference>
<dbReference type="Pfam" id="PF02798">
    <property type="entry name" value="GST_N"/>
    <property type="match status" value="1"/>
</dbReference>
<dbReference type="Gene3D" id="1.20.1050.10">
    <property type="match status" value="1"/>
</dbReference>
<dbReference type="InterPro" id="IPR036282">
    <property type="entry name" value="Glutathione-S-Trfase_C_sf"/>
</dbReference>
<dbReference type="InterPro" id="IPR004045">
    <property type="entry name" value="Glutathione_S-Trfase_N"/>
</dbReference>
<comment type="subcellular location">
    <subcellularLocation>
        <location evidence="1">Cytoplasm</location>
    </subcellularLocation>
</comment>
<sequence length="228" mass="26999">MPIKLYYDLMSQPSRCLYILFKFIKCDFESKYVDLRKAEHYTEEYAKINRFQRVPVIDHNGFVLTESVAILKYLSREGIIPENLYPRESKRQARVEEFLEWQHMELRLPCAFYFRTKYLEPVMFGTKPSPQRISGFEQRMEQALTNFSTKWLGRGSDFVTGDAVTVADLIAICELEQPRMAGYDPREKFPVINEWYQKVRNHFNPYYDEAHVIVNKVIAKQAKLASKL</sequence>
<dbReference type="SFLD" id="SFLDG00358">
    <property type="entry name" value="Main_(cytGST)"/>
    <property type="match status" value="1"/>
</dbReference>
<dbReference type="InterPro" id="IPR004046">
    <property type="entry name" value="GST_C"/>
</dbReference>
<dbReference type="GeneID" id="113513202"/>
<dbReference type="Gene3D" id="3.40.30.10">
    <property type="entry name" value="Glutaredoxin"/>
    <property type="match status" value="1"/>
</dbReference>
<dbReference type="SFLD" id="SFLDG01153">
    <property type="entry name" value="Main.4:_Theta-like"/>
    <property type="match status" value="1"/>
</dbReference>
<organism evidence="7 8">
    <name type="scientific">Galleria mellonella</name>
    <name type="common">Greater wax moth</name>
    <dbReference type="NCBI Taxonomy" id="7137"/>
    <lineage>
        <taxon>Eukaryota</taxon>
        <taxon>Metazoa</taxon>
        <taxon>Ecdysozoa</taxon>
        <taxon>Arthropoda</taxon>
        <taxon>Hexapoda</taxon>
        <taxon>Insecta</taxon>
        <taxon>Pterygota</taxon>
        <taxon>Neoptera</taxon>
        <taxon>Endopterygota</taxon>
        <taxon>Lepidoptera</taxon>
        <taxon>Glossata</taxon>
        <taxon>Ditrysia</taxon>
        <taxon>Pyraloidea</taxon>
        <taxon>Pyralidae</taxon>
        <taxon>Galleriinae</taxon>
        <taxon>Galleria</taxon>
    </lineage>
</organism>
<comment type="similarity">
    <text evidence="2">Belongs to the GST superfamily. Theta family.</text>
</comment>
<evidence type="ECO:0000259" key="5">
    <source>
        <dbReference type="PROSITE" id="PS50404"/>
    </source>
</evidence>
<feature type="domain" description="GST N-terminal" evidence="5">
    <location>
        <begin position="1"/>
        <end position="82"/>
    </location>
</feature>
<dbReference type="CDD" id="cd03050">
    <property type="entry name" value="GST_N_Theta"/>
    <property type="match status" value="1"/>
</dbReference>
<protein>
    <submittedName>
        <fullName evidence="8">Glutathione S-transferase theta-1-like</fullName>
    </submittedName>
</protein>
<dbReference type="SUPFAM" id="SSF47616">
    <property type="entry name" value="GST C-terminal domain-like"/>
    <property type="match status" value="1"/>
</dbReference>
<dbReference type="PANTHER" id="PTHR43917:SF8">
    <property type="entry name" value="GH16740P-RELATED"/>
    <property type="match status" value="1"/>
</dbReference>
<evidence type="ECO:0000313" key="7">
    <source>
        <dbReference type="Proteomes" id="UP001652740"/>
    </source>
</evidence>
<evidence type="ECO:0000256" key="4">
    <source>
        <dbReference type="ARBA" id="ARBA00047960"/>
    </source>
</evidence>
<dbReference type="PROSITE" id="PS50404">
    <property type="entry name" value="GST_NTER"/>
    <property type="match status" value="1"/>
</dbReference>
<dbReference type="InterPro" id="IPR036249">
    <property type="entry name" value="Thioredoxin-like_sf"/>
</dbReference>
<evidence type="ECO:0000256" key="2">
    <source>
        <dbReference type="ARBA" id="ARBA00009899"/>
    </source>
</evidence>
<keyword evidence="3" id="KW-0963">Cytoplasm</keyword>
<dbReference type="Pfam" id="PF00043">
    <property type="entry name" value="GST_C"/>
    <property type="match status" value="1"/>
</dbReference>
<name>A0ABM3MPC9_GALME</name>
<dbReference type="InterPro" id="IPR040079">
    <property type="entry name" value="Glutathione_S-Trfase"/>
</dbReference>
<dbReference type="InterPro" id="IPR010987">
    <property type="entry name" value="Glutathione-S-Trfase_C-like"/>
</dbReference>
<dbReference type="CDD" id="cd03183">
    <property type="entry name" value="GST_C_Theta"/>
    <property type="match status" value="1"/>
</dbReference>
<keyword evidence="7" id="KW-1185">Reference proteome</keyword>
<evidence type="ECO:0000259" key="6">
    <source>
        <dbReference type="PROSITE" id="PS50405"/>
    </source>
</evidence>
<dbReference type="InterPro" id="IPR040075">
    <property type="entry name" value="GST_N_Theta"/>
</dbReference>
<feature type="domain" description="GST C-terminal" evidence="6">
    <location>
        <begin position="88"/>
        <end position="224"/>
    </location>
</feature>